<dbReference type="SMART" id="SM00906">
    <property type="entry name" value="Fungal_trans"/>
    <property type="match status" value="1"/>
</dbReference>
<dbReference type="OrthoDB" id="2399539at2759"/>
<dbReference type="AlphaFoldDB" id="A0A9P8VFQ1"/>
<feature type="compositionally biased region" description="Basic residues" evidence="6">
    <location>
        <begin position="752"/>
        <end position="764"/>
    </location>
</feature>
<evidence type="ECO:0000256" key="3">
    <source>
        <dbReference type="ARBA" id="ARBA00023015"/>
    </source>
</evidence>
<dbReference type="SUPFAM" id="SSF57701">
    <property type="entry name" value="Zn2/Cys6 DNA-binding domain"/>
    <property type="match status" value="1"/>
</dbReference>
<dbReference type="GO" id="GO:0006351">
    <property type="term" value="P:DNA-templated transcription"/>
    <property type="evidence" value="ECO:0007669"/>
    <property type="project" value="InterPro"/>
</dbReference>
<accession>A0A9P8VFQ1</accession>
<dbReference type="PANTHER" id="PTHR47338">
    <property type="entry name" value="ZN(II)2CYS6 TRANSCRIPTION FACTOR (EUROFUNG)-RELATED"/>
    <property type="match status" value="1"/>
</dbReference>
<organism evidence="8 9">
    <name type="scientific">Plectosphaerella plurivora</name>
    <dbReference type="NCBI Taxonomy" id="936078"/>
    <lineage>
        <taxon>Eukaryota</taxon>
        <taxon>Fungi</taxon>
        <taxon>Dikarya</taxon>
        <taxon>Ascomycota</taxon>
        <taxon>Pezizomycotina</taxon>
        <taxon>Sordariomycetes</taxon>
        <taxon>Hypocreomycetidae</taxon>
        <taxon>Glomerellales</taxon>
        <taxon>Plectosphaerellaceae</taxon>
        <taxon>Plectosphaerella</taxon>
    </lineage>
</organism>
<feature type="compositionally biased region" description="Pro residues" evidence="6">
    <location>
        <begin position="678"/>
        <end position="690"/>
    </location>
</feature>
<evidence type="ECO:0000256" key="2">
    <source>
        <dbReference type="ARBA" id="ARBA00022723"/>
    </source>
</evidence>
<reference evidence="8" key="1">
    <citation type="journal article" date="2021" name="Nat. Commun.">
        <title>Genetic determinants of endophytism in the Arabidopsis root mycobiome.</title>
        <authorList>
            <person name="Mesny F."/>
            <person name="Miyauchi S."/>
            <person name="Thiergart T."/>
            <person name="Pickel B."/>
            <person name="Atanasova L."/>
            <person name="Karlsson M."/>
            <person name="Huettel B."/>
            <person name="Barry K.W."/>
            <person name="Haridas S."/>
            <person name="Chen C."/>
            <person name="Bauer D."/>
            <person name="Andreopoulos W."/>
            <person name="Pangilinan J."/>
            <person name="LaButti K."/>
            <person name="Riley R."/>
            <person name="Lipzen A."/>
            <person name="Clum A."/>
            <person name="Drula E."/>
            <person name="Henrissat B."/>
            <person name="Kohler A."/>
            <person name="Grigoriev I.V."/>
            <person name="Martin F.M."/>
            <person name="Hacquard S."/>
        </authorList>
    </citation>
    <scope>NUCLEOTIDE SEQUENCE</scope>
    <source>
        <strain evidence="8">MPI-SDFR-AT-0117</strain>
    </source>
</reference>
<keyword evidence="5" id="KW-0539">Nucleus</keyword>
<dbReference type="PANTHER" id="PTHR47338:SF5">
    <property type="entry name" value="ZN(II)2CYS6 TRANSCRIPTION FACTOR (EUROFUNG)"/>
    <property type="match status" value="1"/>
</dbReference>
<proteinExistence type="predicted"/>
<dbReference type="Proteomes" id="UP000770015">
    <property type="component" value="Unassembled WGS sequence"/>
</dbReference>
<dbReference type="EMBL" id="JAGSXJ010000007">
    <property type="protein sequence ID" value="KAH6689500.1"/>
    <property type="molecule type" value="Genomic_DNA"/>
</dbReference>
<dbReference type="CDD" id="cd00067">
    <property type="entry name" value="GAL4"/>
    <property type="match status" value="1"/>
</dbReference>
<feature type="region of interest" description="Disordered" evidence="6">
    <location>
        <begin position="590"/>
        <end position="639"/>
    </location>
</feature>
<keyword evidence="2" id="KW-0479">Metal-binding</keyword>
<feature type="compositionally biased region" description="Low complexity" evidence="6">
    <location>
        <begin position="705"/>
        <end position="751"/>
    </location>
</feature>
<keyword evidence="3" id="KW-0805">Transcription regulation</keyword>
<dbReference type="GO" id="GO:0005634">
    <property type="term" value="C:nucleus"/>
    <property type="evidence" value="ECO:0007669"/>
    <property type="project" value="UniProtKB-SubCell"/>
</dbReference>
<evidence type="ECO:0000256" key="1">
    <source>
        <dbReference type="ARBA" id="ARBA00004123"/>
    </source>
</evidence>
<dbReference type="InterPro" id="IPR036864">
    <property type="entry name" value="Zn2-C6_fun-type_DNA-bd_sf"/>
</dbReference>
<feature type="domain" description="Zn(2)-C6 fungal-type" evidence="7">
    <location>
        <begin position="57"/>
        <end position="92"/>
    </location>
</feature>
<comment type="subcellular location">
    <subcellularLocation>
        <location evidence="1">Nucleus</location>
    </subcellularLocation>
</comment>
<evidence type="ECO:0000256" key="6">
    <source>
        <dbReference type="SAM" id="MobiDB-lite"/>
    </source>
</evidence>
<feature type="compositionally biased region" description="Basic and acidic residues" evidence="6">
    <location>
        <begin position="593"/>
        <end position="602"/>
    </location>
</feature>
<protein>
    <submittedName>
        <fullName evidence="8">Fungal-specific transcription factor domain-containing protein</fullName>
    </submittedName>
</protein>
<dbReference type="CDD" id="cd12148">
    <property type="entry name" value="fungal_TF_MHR"/>
    <property type="match status" value="1"/>
</dbReference>
<dbReference type="GO" id="GO:0000981">
    <property type="term" value="F:DNA-binding transcription factor activity, RNA polymerase II-specific"/>
    <property type="evidence" value="ECO:0007669"/>
    <property type="project" value="InterPro"/>
</dbReference>
<keyword evidence="4" id="KW-0804">Transcription</keyword>
<evidence type="ECO:0000256" key="5">
    <source>
        <dbReference type="ARBA" id="ARBA00023242"/>
    </source>
</evidence>
<gene>
    <name evidence="8" type="ORF">F5X68DRAFT_166992</name>
</gene>
<feature type="compositionally biased region" description="Pro residues" evidence="6">
    <location>
        <begin position="623"/>
        <end position="633"/>
    </location>
</feature>
<name>A0A9P8VFQ1_9PEZI</name>
<feature type="region of interest" description="Disordered" evidence="6">
    <location>
        <begin position="652"/>
        <end position="769"/>
    </location>
</feature>
<dbReference type="GO" id="GO:0008270">
    <property type="term" value="F:zinc ion binding"/>
    <property type="evidence" value="ECO:0007669"/>
    <property type="project" value="InterPro"/>
</dbReference>
<dbReference type="InterPro" id="IPR007219">
    <property type="entry name" value="XnlR_reg_dom"/>
</dbReference>
<keyword evidence="9" id="KW-1185">Reference proteome</keyword>
<comment type="caution">
    <text evidence="8">The sequence shown here is derived from an EMBL/GenBank/DDBJ whole genome shotgun (WGS) entry which is preliminary data.</text>
</comment>
<dbReference type="InterPro" id="IPR001138">
    <property type="entry name" value="Zn2Cys6_DnaBD"/>
</dbReference>
<dbReference type="PROSITE" id="PS50048">
    <property type="entry name" value="ZN2_CY6_FUNGAL_2"/>
    <property type="match status" value="1"/>
</dbReference>
<dbReference type="InterPro" id="IPR050815">
    <property type="entry name" value="TF_fung"/>
</dbReference>
<dbReference type="Pfam" id="PF04082">
    <property type="entry name" value="Fungal_trans"/>
    <property type="match status" value="1"/>
</dbReference>
<dbReference type="GO" id="GO:0003677">
    <property type="term" value="F:DNA binding"/>
    <property type="evidence" value="ECO:0007669"/>
    <property type="project" value="InterPro"/>
</dbReference>
<sequence length="875" mass="97945">MNLHEDALRDASAALISRQSDGRSLSYDDGFDDAGAAAAPVGPDGSKPPIKRRAPIACKRCRRMRSKCIHDKATPPCKSCGEAGLSADDCIFPVRGQPDKDRDYRHPRVRRADKAIKREPGRARQDSLDMPVATRLPPTVPRPKHADEWDLLPPLPDIIEAVHLFTRNYFQLGFIPKDLFREQLATNHRSVSVFLLLGILSISARFSSSLAARYDGEIKAAAFFMDRANAIALQELYQEPTLERCQGFYLLSLAQQGSGMRNRSYMNLGIATRMAVLMHLHREEFYKSTSNIEDNIRLESARRTLWMLHSQDNLHSGAMSPISLAASDITCLLPSDETDFALGRVPAARAALEDTPPARENPGLIHQSARSLFASLIQAHYYWGRVARRAIVSDKSTCSQPWDPKSDYAVMAEKLANWENRLPQDHRWSMVLLNGHKSVGEDLAYMNVTMMTKLCNVVLRRPYLDQMISPNPPSDQHRRAFFSRMSDELFKNVRDLYEQIDAQYATRGSEDSVGAQMASFCVYSCGLFSTYLCKYKNICSDRSIIQQGPNMLQRCMTILIECKEIWPLASRWLESLERYSRDPKAAAVSLDRGMADGDDRTLKPLHMPYSPSFAGKAGKQGRLPPPLKLPGPSSPNEDSKANVLLALNNASPSVPQAATGPQQPTQQANHDHASGPQGRPPPSNQPPPHPLLEKQHHPSYPNAVHHQALSHPQQQHPQQHPQQQSQVPAQHMMYPQQRLHQQPQQMYAQQHQHQHQHQHPHQHPQQHQYAPQNPMNMLAQAAFDQPAYQTGPMQQMVSPQTAHPSQMYQLPQLQQPPQPAAYEGPAQPGFFTPPTPTVALGPGNDGFEVELQSWFDDTSQSNGWVGNGVGIGYSI</sequence>
<evidence type="ECO:0000256" key="4">
    <source>
        <dbReference type="ARBA" id="ARBA00023163"/>
    </source>
</evidence>
<evidence type="ECO:0000313" key="9">
    <source>
        <dbReference type="Proteomes" id="UP000770015"/>
    </source>
</evidence>
<feature type="compositionally biased region" description="Low complexity" evidence="6">
    <location>
        <begin position="655"/>
        <end position="668"/>
    </location>
</feature>
<evidence type="ECO:0000313" key="8">
    <source>
        <dbReference type="EMBL" id="KAH6689500.1"/>
    </source>
</evidence>
<evidence type="ECO:0000259" key="7">
    <source>
        <dbReference type="PROSITE" id="PS50048"/>
    </source>
</evidence>